<feature type="domain" description="PD-(D/E)XK nuclease-like" evidence="1">
    <location>
        <begin position="271"/>
        <end position="307"/>
    </location>
</feature>
<evidence type="ECO:0000313" key="2">
    <source>
        <dbReference type="EMBL" id="TKA62185.1"/>
    </source>
</evidence>
<protein>
    <recommendedName>
        <fullName evidence="1">PD-(D/E)XK nuclease-like domain-containing protein</fullName>
    </recommendedName>
</protein>
<proteinExistence type="predicted"/>
<gene>
    <name evidence="2" type="ORF">B0A49_12771</name>
</gene>
<dbReference type="STRING" id="331657.A0A4U0WKT4"/>
<evidence type="ECO:0000259" key="1">
    <source>
        <dbReference type="Pfam" id="PF20516"/>
    </source>
</evidence>
<organism evidence="2 3">
    <name type="scientific">Cryomyces minteri</name>
    <dbReference type="NCBI Taxonomy" id="331657"/>
    <lineage>
        <taxon>Eukaryota</taxon>
        <taxon>Fungi</taxon>
        <taxon>Dikarya</taxon>
        <taxon>Ascomycota</taxon>
        <taxon>Pezizomycotina</taxon>
        <taxon>Dothideomycetes</taxon>
        <taxon>Dothideomycetes incertae sedis</taxon>
        <taxon>Cryomyces</taxon>
    </lineage>
</organism>
<evidence type="ECO:0000313" key="3">
    <source>
        <dbReference type="Proteomes" id="UP000308768"/>
    </source>
</evidence>
<dbReference type="Pfam" id="PF20516">
    <property type="entry name" value="PDDEXK_12"/>
    <property type="match status" value="2"/>
</dbReference>
<reference evidence="2 3" key="1">
    <citation type="submission" date="2017-03" db="EMBL/GenBank/DDBJ databases">
        <title>Genomes of endolithic fungi from Antarctica.</title>
        <authorList>
            <person name="Coleine C."/>
            <person name="Masonjones S."/>
            <person name="Stajich J.E."/>
        </authorList>
    </citation>
    <scope>NUCLEOTIDE SEQUENCE [LARGE SCALE GENOMIC DNA]</scope>
    <source>
        <strain evidence="2 3">CCFEE 5187</strain>
    </source>
</reference>
<dbReference type="OrthoDB" id="4161186at2759"/>
<keyword evidence="3" id="KW-1185">Reference proteome</keyword>
<feature type="domain" description="PD-(D/E)XK nuclease-like" evidence="1">
    <location>
        <begin position="72"/>
        <end position="262"/>
    </location>
</feature>
<name>A0A4U0WKT4_9PEZI</name>
<dbReference type="InterPro" id="IPR046797">
    <property type="entry name" value="PDDEXK_12"/>
</dbReference>
<accession>A0A4U0WKT4</accession>
<dbReference type="AlphaFoldDB" id="A0A4U0WKT4"/>
<dbReference type="Proteomes" id="UP000308768">
    <property type="component" value="Unassembled WGS sequence"/>
</dbReference>
<comment type="caution">
    <text evidence="2">The sequence shown here is derived from an EMBL/GenBank/DDBJ whole genome shotgun (WGS) entry which is preliminary data.</text>
</comment>
<dbReference type="EMBL" id="NAJN01001608">
    <property type="protein sequence ID" value="TKA62185.1"/>
    <property type="molecule type" value="Genomic_DNA"/>
</dbReference>
<sequence>MASREYMVDPIVTKQMDLLDNKMPVELHELAVQIDVFSKGWGIIPAHLKGHLAASLPHLPPAMIEAMVGTNRHATGEAPPVSELMQVHLDARKLATKGHSEAAWNVDVHGPLLKKALLTSPHSTTLDSNVMDLPYPIPFYPSFNSAPSLTSSFRSTTARISPPRLLPTDISGYKAESKMVDFGIVLQLPETLQRRIAQLTSPLGAALESLSPTTYTPLRYNPVAVSIETKLPGQGLDNAQIQVSTWAFAQMRKLEELLALTGSPAAAVAGEGTLWSHIPIGSTQTLDGIYKVLAALHHLMDWAAMRYQPWLEQNVLGPILLQAVGE</sequence>